<dbReference type="InterPro" id="IPR005467">
    <property type="entry name" value="His_kinase_dom"/>
</dbReference>
<dbReference type="InterPro" id="IPR036097">
    <property type="entry name" value="HisK_dim/P_sf"/>
</dbReference>
<evidence type="ECO:0000256" key="1">
    <source>
        <dbReference type="ARBA" id="ARBA00000085"/>
    </source>
</evidence>
<dbReference type="SUPFAM" id="SSF55874">
    <property type="entry name" value="ATPase domain of HSP90 chaperone/DNA topoisomerase II/histidine kinase"/>
    <property type="match status" value="1"/>
</dbReference>
<dbReference type="GO" id="GO:0005524">
    <property type="term" value="F:ATP binding"/>
    <property type="evidence" value="ECO:0007669"/>
    <property type="project" value="UniProtKB-KW"/>
</dbReference>
<dbReference type="SMART" id="SM00388">
    <property type="entry name" value="HisKA"/>
    <property type="match status" value="1"/>
</dbReference>
<dbReference type="Pfam" id="PF00072">
    <property type="entry name" value="Response_reg"/>
    <property type="match status" value="1"/>
</dbReference>
<dbReference type="PANTHER" id="PTHR45339:SF1">
    <property type="entry name" value="HYBRID SIGNAL TRANSDUCTION HISTIDINE KINASE J"/>
    <property type="match status" value="1"/>
</dbReference>
<dbReference type="Pfam" id="PF02518">
    <property type="entry name" value="HATPase_c"/>
    <property type="match status" value="1"/>
</dbReference>
<dbReference type="SUPFAM" id="SSF52172">
    <property type="entry name" value="CheY-like"/>
    <property type="match status" value="1"/>
</dbReference>
<evidence type="ECO:0000313" key="10">
    <source>
        <dbReference type="Proteomes" id="UP001336835"/>
    </source>
</evidence>
<keyword evidence="6" id="KW-1133">Transmembrane helix</keyword>
<evidence type="ECO:0000313" key="9">
    <source>
        <dbReference type="EMBL" id="MEE1945225.1"/>
    </source>
</evidence>
<dbReference type="InterPro" id="IPR036890">
    <property type="entry name" value="HATPase_C_sf"/>
</dbReference>
<dbReference type="SMART" id="SM00387">
    <property type="entry name" value="HATPase_c"/>
    <property type="match status" value="1"/>
</dbReference>
<protein>
    <recommendedName>
        <fullName evidence="2">histidine kinase</fullName>
        <ecNumber evidence="2">2.7.13.3</ecNumber>
    </recommendedName>
</protein>
<keyword evidence="9" id="KW-0067">ATP-binding</keyword>
<dbReference type="Gene3D" id="3.40.50.2300">
    <property type="match status" value="1"/>
</dbReference>
<evidence type="ECO:0000256" key="5">
    <source>
        <dbReference type="PROSITE-ProRule" id="PRU00169"/>
    </source>
</evidence>
<keyword evidence="10" id="KW-1185">Reference proteome</keyword>
<evidence type="ECO:0000259" key="8">
    <source>
        <dbReference type="PROSITE" id="PS50110"/>
    </source>
</evidence>
<proteinExistence type="predicted"/>
<feature type="modified residue" description="4-aspartylphosphate" evidence="5">
    <location>
        <position position="647"/>
    </location>
</feature>
<keyword evidence="4" id="KW-0902">Two-component regulatory system</keyword>
<dbReference type="PRINTS" id="PR00344">
    <property type="entry name" value="BCTRLSENSOR"/>
</dbReference>
<evidence type="ECO:0000256" key="4">
    <source>
        <dbReference type="ARBA" id="ARBA00023012"/>
    </source>
</evidence>
<dbReference type="InterPro" id="IPR004358">
    <property type="entry name" value="Sig_transdc_His_kin-like_C"/>
</dbReference>
<dbReference type="PROSITE" id="PS50110">
    <property type="entry name" value="RESPONSE_REGULATORY"/>
    <property type="match status" value="1"/>
</dbReference>
<keyword evidence="9" id="KW-0547">Nucleotide-binding</keyword>
<feature type="transmembrane region" description="Helical" evidence="6">
    <location>
        <begin position="303"/>
        <end position="323"/>
    </location>
</feature>
<comment type="caution">
    <text evidence="9">The sequence shown here is derived from an EMBL/GenBank/DDBJ whole genome shotgun (WGS) entry which is preliminary data.</text>
</comment>
<dbReference type="Proteomes" id="UP001336835">
    <property type="component" value="Unassembled WGS sequence"/>
</dbReference>
<dbReference type="PANTHER" id="PTHR45339">
    <property type="entry name" value="HYBRID SIGNAL TRANSDUCTION HISTIDINE KINASE J"/>
    <property type="match status" value="1"/>
</dbReference>
<dbReference type="CDD" id="cd17546">
    <property type="entry name" value="REC_hyHK_CKI1_RcsC-like"/>
    <property type="match status" value="1"/>
</dbReference>
<dbReference type="Gene3D" id="1.10.287.130">
    <property type="match status" value="1"/>
</dbReference>
<feature type="transmembrane region" description="Helical" evidence="6">
    <location>
        <begin position="12"/>
        <end position="32"/>
    </location>
</feature>
<feature type="domain" description="Response regulatory" evidence="8">
    <location>
        <begin position="598"/>
        <end position="716"/>
    </location>
</feature>
<comment type="catalytic activity">
    <reaction evidence="1">
        <text>ATP + protein L-histidine = ADP + protein N-phospho-L-histidine.</text>
        <dbReference type="EC" id="2.7.13.3"/>
    </reaction>
</comment>
<dbReference type="InterPro" id="IPR003594">
    <property type="entry name" value="HATPase_dom"/>
</dbReference>
<dbReference type="InterPro" id="IPR003661">
    <property type="entry name" value="HisK_dim/P_dom"/>
</dbReference>
<accession>A0ABU7I6X9</accession>
<dbReference type="EC" id="2.7.13.3" evidence="2"/>
<evidence type="ECO:0000256" key="2">
    <source>
        <dbReference type="ARBA" id="ARBA00012438"/>
    </source>
</evidence>
<dbReference type="Pfam" id="PF00512">
    <property type="entry name" value="HisKA"/>
    <property type="match status" value="1"/>
</dbReference>
<name>A0ABU7I6X9_9SPHI</name>
<dbReference type="EMBL" id="JAZDQT010000001">
    <property type="protein sequence ID" value="MEE1945225.1"/>
    <property type="molecule type" value="Genomic_DNA"/>
</dbReference>
<dbReference type="RefSeq" id="WP_330107572.1">
    <property type="nucleotide sequence ID" value="NZ_JAZDQT010000001.1"/>
</dbReference>
<keyword evidence="6" id="KW-0472">Membrane</keyword>
<gene>
    <name evidence="9" type="ORF">VRU48_08905</name>
</gene>
<dbReference type="PROSITE" id="PS50109">
    <property type="entry name" value="HIS_KIN"/>
    <property type="match status" value="1"/>
</dbReference>
<sequence length="716" mass="81479">MSLTSAKNRSTRYSLVVFLILTLFLCAIFFYIRNSKTDDLRYYTNQLTALNEDYTQIDSAIVMLYKADNNCRLYTATGEKKYIKAYWESINFVSTTLENIRNIDEEKERTAPKSLKGLVEQKKARTDLYLRLRVLADSLIKVSLGIDSTRNQFQPATGKQMTYGKLKTMVSVDTIHTAQQKGPEKNLFGRLADAFSRKKDKDKAADTSKKLVRTEIKLDTSSKSKDFNKLQWQKMNDYFRNLYATNRTLNKHEAEILELNNQIITELVTLLRDYKSYERKFVAMNRTEIKGNIETTVKSIDKMFVLSIVLLLVLVLAILYNLWKIYKNESELINYSQKASQYAISKSRFLANMSHEIRTPLNSVIGFSEQLSQGQLDPQQSEQVSAIRSSSVMLLDVVNDILDFSKYETGKVNFDKIAFVPLDAINEVVNSISIQATNKNLKLNKELSFKKNVCFMGDSLRLKQVIMNLLSNAIKFTDQGAVTIKAEIITNTKKQAVLQVQVIDTGIGIAPQDLDMIFDEFAQVYYSSSKLKQKGTGLGLAICKKIVEFQGGRIGVKSEVGKGSTFSFEIPYEICKENSEEVKSFVVGQGVGHLEGKRILLADDNKMNILLAQTVLKKYKLHTDVAYDGKEAYELFEKNPYDLILTDIQMPEMGGVELTRRIRTYANSAKRNIIILGVTANVLQEDRQKYIESGINDLVLKPFSEKELIDKIASYF</sequence>
<dbReference type="CDD" id="cd16922">
    <property type="entry name" value="HATPase_EvgS-ArcB-TorS-like"/>
    <property type="match status" value="1"/>
</dbReference>
<keyword evidence="3 5" id="KW-0597">Phosphoprotein</keyword>
<evidence type="ECO:0000256" key="6">
    <source>
        <dbReference type="SAM" id="Phobius"/>
    </source>
</evidence>
<organism evidence="9 10">
    <name type="scientific">Pedobacter albus</name>
    <dbReference type="NCBI Taxonomy" id="3113905"/>
    <lineage>
        <taxon>Bacteria</taxon>
        <taxon>Pseudomonadati</taxon>
        <taxon>Bacteroidota</taxon>
        <taxon>Sphingobacteriia</taxon>
        <taxon>Sphingobacteriales</taxon>
        <taxon>Sphingobacteriaceae</taxon>
        <taxon>Pedobacter</taxon>
    </lineage>
</organism>
<evidence type="ECO:0000259" key="7">
    <source>
        <dbReference type="PROSITE" id="PS50109"/>
    </source>
</evidence>
<dbReference type="SMART" id="SM00448">
    <property type="entry name" value="REC"/>
    <property type="match status" value="1"/>
</dbReference>
<dbReference type="Gene3D" id="3.30.565.10">
    <property type="entry name" value="Histidine kinase-like ATPase, C-terminal domain"/>
    <property type="match status" value="1"/>
</dbReference>
<reference evidence="9 10" key="1">
    <citation type="submission" date="2024-01" db="EMBL/GenBank/DDBJ databases">
        <title>Pedobacter sp. nov., isolated from fresh soil.</title>
        <authorList>
            <person name="Le N.T.T."/>
        </authorList>
    </citation>
    <scope>NUCLEOTIDE SEQUENCE [LARGE SCALE GENOMIC DNA]</scope>
    <source>
        <strain evidence="9 10">KR3-3</strain>
    </source>
</reference>
<dbReference type="InterPro" id="IPR011006">
    <property type="entry name" value="CheY-like_superfamily"/>
</dbReference>
<feature type="domain" description="Histidine kinase" evidence="7">
    <location>
        <begin position="352"/>
        <end position="574"/>
    </location>
</feature>
<keyword evidence="6" id="KW-0812">Transmembrane</keyword>
<dbReference type="InterPro" id="IPR001789">
    <property type="entry name" value="Sig_transdc_resp-reg_receiver"/>
</dbReference>
<dbReference type="CDD" id="cd00082">
    <property type="entry name" value="HisKA"/>
    <property type="match status" value="1"/>
</dbReference>
<evidence type="ECO:0000256" key="3">
    <source>
        <dbReference type="ARBA" id="ARBA00022553"/>
    </source>
</evidence>
<dbReference type="SUPFAM" id="SSF47384">
    <property type="entry name" value="Homodimeric domain of signal transducing histidine kinase"/>
    <property type="match status" value="1"/>
</dbReference>